<feature type="compositionally biased region" description="Basic and acidic residues" evidence="3">
    <location>
        <begin position="68"/>
        <end position="81"/>
    </location>
</feature>
<protein>
    <submittedName>
        <fullName evidence="6">Putative cell division protease</fullName>
    </submittedName>
</protein>
<reference evidence="6" key="1">
    <citation type="journal article" date="2010" name="Microbiol. Resour. Announc.">
        <title>Comparative genomics of the bacterial genus Listeria: Genome evolution is characterized by limited gene acquisition and limited gene loss.</title>
        <authorList>
            <person name="den Bakker H.C."/>
            <person name="Cummings C.A."/>
            <person name="Ferreira V."/>
            <person name="Vatta P."/>
            <person name="Orsi R.H."/>
            <person name="Degoricija L."/>
            <person name="Barker M."/>
            <person name="Petrauskene O."/>
            <person name="Furtado M.R."/>
            <person name="Wiedmann M."/>
        </authorList>
    </citation>
    <scope>NUCLEOTIDE SEQUENCE [LARGE SCALE GENOMIC DNA]</scope>
    <source>
        <strain evidence="6">FSL N1-067</strain>
    </source>
</reference>
<keyword evidence="4" id="KW-0472">Membrane</keyword>
<dbReference type="AlphaFoldDB" id="E3ZLP1"/>
<keyword evidence="6" id="KW-0131">Cell cycle</keyword>
<feature type="non-terminal residue" evidence="6">
    <location>
        <position position="193"/>
    </location>
</feature>
<dbReference type="Gene3D" id="3.30.720.210">
    <property type="match status" value="1"/>
</dbReference>
<keyword evidence="2" id="KW-0378">Hydrolase</keyword>
<organism evidence="6">
    <name type="scientific">Listeria seeligeri FSL N1-067</name>
    <dbReference type="NCBI Taxonomy" id="702453"/>
    <lineage>
        <taxon>Bacteria</taxon>
        <taxon>Bacillati</taxon>
        <taxon>Bacillota</taxon>
        <taxon>Bacilli</taxon>
        <taxon>Bacillales</taxon>
        <taxon>Listeriaceae</taxon>
        <taxon>Listeria</taxon>
    </lineage>
</organism>
<comment type="caution">
    <text evidence="6">The sequence shown here is derived from an EMBL/GenBank/DDBJ whole genome shotgun (WGS) entry which is preliminary data.</text>
</comment>
<evidence type="ECO:0000313" key="6">
    <source>
        <dbReference type="EMBL" id="EFS01458.1"/>
    </source>
</evidence>
<dbReference type="GO" id="GO:0016020">
    <property type="term" value="C:membrane"/>
    <property type="evidence" value="ECO:0007669"/>
    <property type="project" value="InterPro"/>
</dbReference>
<keyword evidence="6" id="KW-0132">Cell division</keyword>
<name>E3ZLP1_LISSE</name>
<feature type="transmembrane region" description="Helical" evidence="4">
    <location>
        <begin position="128"/>
        <end position="150"/>
    </location>
</feature>
<dbReference type="Pfam" id="PF06480">
    <property type="entry name" value="FtsH_ext"/>
    <property type="match status" value="1"/>
</dbReference>
<dbReference type="GO" id="GO:0005524">
    <property type="term" value="F:ATP binding"/>
    <property type="evidence" value="ECO:0007669"/>
    <property type="project" value="InterPro"/>
</dbReference>
<feature type="transmembrane region" description="Helical" evidence="4">
    <location>
        <begin position="7"/>
        <end position="25"/>
    </location>
</feature>
<dbReference type="Proteomes" id="UP000004302">
    <property type="component" value="Chromosome"/>
</dbReference>
<dbReference type="InterPro" id="IPR011546">
    <property type="entry name" value="Pept_M41_FtsH_extracell"/>
</dbReference>
<evidence type="ECO:0000256" key="3">
    <source>
        <dbReference type="SAM" id="MobiDB-lite"/>
    </source>
</evidence>
<proteinExistence type="predicted"/>
<evidence type="ECO:0000259" key="5">
    <source>
        <dbReference type="Pfam" id="PF06480"/>
    </source>
</evidence>
<dbReference type="RefSeq" id="WP_003745294.1">
    <property type="nucleotide sequence ID" value="NZ_CM001051.1"/>
</dbReference>
<dbReference type="GO" id="GO:0004222">
    <property type="term" value="F:metalloendopeptidase activity"/>
    <property type="evidence" value="ECO:0007669"/>
    <property type="project" value="InterPro"/>
</dbReference>
<accession>E3ZLP1</accession>
<dbReference type="GO" id="GO:0051301">
    <property type="term" value="P:cell division"/>
    <property type="evidence" value="ECO:0007669"/>
    <property type="project" value="UniProtKB-KW"/>
</dbReference>
<feature type="region of interest" description="Disordered" evidence="3">
    <location>
        <begin position="68"/>
        <end position="87"/>
    </location>
</feature>
<feature type="domain" description="Peptidase M41 FtsH extracellular" evidence="5">
    <location>
        <begin position="9"/>
        <end position="122"/>
    </location>
</feature>
<evidence type="ECO:0000256" key="2">
    <source>
        <dbReference type="ARBA" id="ARBA00022801"/>
    </source>
</evidence>
<dbReference type="GO" id="GO:0008270">
    <property type="term" value="F:zinc ion binding"/>
    <property type="evidence" value="ECO:0007669"/>
    <property type="project" value="InterPro"/>
</dbReference>
<dbReference type="GO" id="GO:0004176">
    <property type="term" value="F:ATP-dependent peptidase activity"/>
    <property type="evidence" value="ECO:0007669"/>
    <property type="project" value="InterPro"/>
</dbReference>
<gene>
    <name evidence="6" type="ORF">NT03LS_0326</name>
</gene>
<dbReference type="EMBL" id="ADXJ01000126">
    <property type="protein sequence ID" value="EFS01458.1"/>
    <property type="molecule type" value="Genomic_DNA"/>
</dbReference>
<dbReference type="GO" id="GO:0006508">
    <property type="term" value="P:proteolysis"/>
    <property type="evidence" value="ECO:0007669"/>
    <property type="project" value="UniProtKB-KW"/>
</dbReference>
<sequence length="193" mass="21396">MNRFFRNAIFYVIIFLVIIGIVASFNSNKEAAKDISYTEFMSKLEDGKVKSLTIQPDRSVYTIKGEFKSSDKSSSDDDKKTGLGQSKTSSTAFTTYALNSDTSLEDLQSTVTKEGVKMDVEPAKQNSGWVTFLTSIVPFVIIFILFFFLMSQSQGGGGGKVMSFGKSKAKLYNDDKKKVRFTDVAGADEEKQE</sequence>
<keyword evidence="4" id="KW-1133">Transmembrane helix</keyword>
<keyword evidence="4" id="KW-0812">Transmembrane</keyword>
<keyword evidence="1 6" id="KW-0645">Protease</keyword>
<evidence type="ECO:0000256" key="1">
    <source>
        <dbReference type="ARBA" id="ARBA00022670"/>
    </source>
</evidence>
<evidence type="ECO:0000256" key="4">
    <source>
        <dbReference type="SAM" id="Phobius"/>
    </source>
</evidence>
<dbReference type="HOGENOM" id="CLU_000688_21_16_9"/>